<dbReference type="InterPro" id="IPR013658">
    <property type="entry name" value="SGL"/>
</dbReference>
<dbReference type="AlphaFoldDB" id="A0AA39CMS4"/>
<dbReference type="Gene3D" id="2.120.10.30">
    <property type="entry name" value="TolB, C-terminal domain"/>
    <property type="match status" value="1"/>
</dbReference>
<dbReference type="SUPFAM" id="SSF63829">
    <property type="entry name" value="Calcium-dependent phosphotriesterase"/>
    <property type="match status" value="1"/>
</dbReference>
<gene>
    <name evidence="2" type="ORF">H2200_002123</name>
</gene>
<dbReference type="InterPro" id="IPR011042">
    <property type="entry name" value="6-blade_b-propeller_TolB-like"/>
</dbReference>
<sequence>MQLPATMKNAYATSALATAILFCLANLSFAQNDSFYSASPEFLSILGSHPKVTLLAESDQPLFHEGAVFYPPTSSLFVTSDVIPDPSTANGTFQLISHVTGNLTEAANTQVTPLNATSHAIPFALGAYRYLAARKVLVWAGQGSLTKPGGLWFVSPEPPYNATQILSKYGAYEFNSPNDVAVTPSGEIYFTDPIYGFKYGFRPSPQLPNQVYRYNPATGTVRAVADGFLRPNGIAVSEDGSTVYVIDTGAQPGDDDGNTIIPTNPRTIYIFDVQGRNKDGTGGFLGNRRLYDMPSFGGAKGVKTDTLRNAYVGLDDGVSVFDEGGNLLGKILIDDVANIGFGGPGVLFAMGQTKLWRIDLSDKIVGSSFTI</sequence>
<dbReference type="PANTHER" id="PTHR47064:SF2">
    <property type="entry name" value="SMP-30_GLUCONOLACTONASE_LRE-LIKE REGION DOMAIN-CONTAINING PROTEIN-RELATED"/>
    <property type="match status" value="1"/>
</dbReference>
<accession>A0AA39CMS4</accession>
<proteinExistence type="predicted"/>
<dbReference type="InterPro" id="IPR052988">
    <property type="entry name" value="Oryzine_lactonohydrolase"/>
</dbReference>
<reference evidence="2" key="1">
    <citation type="submission" date="2022-10" db="EMBL/GenBank/DDBJ databases">
        <title>Culturing micro-colonial fungi from biological soil crusts in the Mojave desert and describing Neophaeococcomyces mojavensis, and introducing the new genera and species Taxawa tesnikishii.</title>
        <authorList>
            <person name="Kurbessoian T."/>
            <person name="Stajich J.E."/>
        </authorList>
    </citation>
    <scope>NUCLEOTIDE SEQUENCE</scope>
    <source>
        <strain evidence="2">TK_41</strain>
    </source>
</reference>
<comment type="caution">
    <text evidence="2">The sequence shown here is derived from an EMBL/GenBank/DDBJ whole genome shotgun (WGS) entry which is preliminary data.</text>
</comment>
<dbReference type="PANTHER" id="PTHR47064">
    <property type="entry name" value="PUTATIVE (AFU_ORTHOLOGUE AFUA_1G08990)-RELATED"/>
    <property type="match status" value="1"/>
</dbReference>
<dbReference type="Pfam" id="PF08450">
    <property type="entry name" value="SGL"/>
    <property type="match status" value="1"/>
</dbReference>
<evidence type="ECO:0000313" key="3">
    <source>
        <dbReference type="Proteomes" id="UP001172673"/>
    </source>
</evidence>
<protein>
    <recommendedName>
        <fullName evidence="1">SMP-30/Gluconolactonase/LRE-like region domain-containing protein</fullName>
    </recommendedName>
</protein>
<evidence type="ECO:0000313" key="2">
    <source>
        <dbReference type="EMBL" id="KAJ9613987.1"/>
    </source>
</evidence>
<evidence type="ECO:0000259" key="1">
    <source>
        <dbReference type="Pfam" id="PF08450"/>
    </source>
</evidence>
<feature type="domain" description="SMP-30/Gluconolactonase/LRE-like region" evidence="1">
    <location>
        <begin position="163"/>
        <end position="345"/>
    </location>
</feature>
<organism evidence="2 3">
    <name type="scientific">Cladophialophora chaetospira</name>
    <dbReference type="NCBI Taxonomy" id="386627"/>
    <lineage>
        <taxon>Eukaryota</taxon>
        <taxon>Fungi</taxon>
        <taxon>Dikarya</taxon>
        <taxon>Ascomycota</taxon>
        <taxon>Pezizomycotina</taxon>
        <taxon>Eurotiomycetes</taxon>
        <taxon>Chaetothyriomycetidae</taxon>
        <taxon>Chaetothyriales</taxon>
        <taxon>Herpotrichiellaceae</taxon>
        <taxon>Cladophialophora</taxon>
    </lineage>
</organism>
<dbReference type="Proteomes" id="UP001172673">
    <property type="component" value="Unassembled WGS sequence"/>
</dbReference>
<dbReference type="EMBL" id="JAPDRK010000003">
    <property type="protein sequence ID" value="KAJ9613987.1"/>
    <property type="molecule type" value="Genomic_DNA"/>
</dbReference>
<keyword evidence="3" id="KW-1185">Reference proteome</keyword>
<name>A0AA39CMS4_9EURO</name>